<dbReference type="CDD" id="cd16917">
    <property type="entry name" value="HATPase_UhpB-NarQ-NarX-like"/>
    <property type="match status" value="1"/>
</dbReference>
<dbReference type="GO" id="GO:0046983">
    <property type="term" value="F:protein dimerization activity"/>
    <property type="evidence" value="ECO:0007669"/>
    <property type="project" value="InterPro"/>
</dbReference>
<organism evidence="11 12">
    <name type="scientific">Microcella daejeonensis</name>
    <dbReference type="NCBI Taxonomy" id="2994971"/>
    <lineage>
        <taxon>Bacteria</taxon>
        <taxon>Bacillati</taxon>
        <taxon>Actinomycetota</taxon>
        <taxon>Actinomycetes</taxon>
        <taxon>Micrococcales</taxon>
        <taxon>Microbacteriaceae</taxon>
        <taxon>Microcella</taxon>
    </lineage>
</organism>
<dbReference type="InterPro" id="IPR036890">
    <property type="entry name" value="HATPase_C_sf"/>
</dbReference>
<evidence type="ECO:0000256" key="4">
    <source>
        <dbReference type="ARBA" id="ARBA00022679"/>
    </source>
</evidence>
<dbReference type="GO" id="GO:0005524">
    <property type="term" value="F:ATP binding"/>
    <property type="evidence" value="ECO:0007669"/>
    <property type="project" value="UniProtKB-KW"/>
</dbReference>
<dbReference type="EC" id="2.7.13.3" evidence="2"/>
<evidence type="ECO:0000256" key="9">
    <source>
        <dbReference type="SAM" id="Phobius"/>
    </source>
</evidence>
<evidence type="ECO:0000313" key="11">
    <source>
        <dbReference type="EMBL" id="WAB81431.1"/>
    </source>
</evidence>
<dbReference type="Gene3D" id="3.30.565.10">
    <property type="entry name" value="Histidine kinase-like ATPase, C-terminal domain"/>
    <property type="match status" value="1"/>
</dbReference>
<dbReference type="InterPro" id="IPR050482">
    <property type="entry name" value="Sensor_HK_TwoCompSys"/>
</dbReference>
<keyword evidence="9" id="KW-0472">Membrane</keyword>
<dbReference type="InterPro" id="IPR011712">
    <property type="entry name" value="Sig_transdc_His_kin_sub3_dim/P"/>
</dbReference>
<feature type="transmembrane region" description="Helical" evidence="9">
    <location>
        <begin position="56"/>
        <end position="75"/>
    </location>
</feature>
<evidence type="ECO:0000256" key="2">
    <source>
        <dbReference type="ARBA" id="ARBA00012438"/>
    </source>
</evidence>
<dbReference type="EMBL" id="CP113089">
    <property type="protein sequence ID" value="WAB81431.1"/>
    <property type="molecule type" value="Genomic_DNA"/>
</dbReference>
<feature type="transmembrane region" description="Helical" evidence="9">
    <location>
        <begin position="117"/>
        <end position="137"/>
    </location>
</feature>
<dbReference type="AlphaFoldDB" id="A0A9E8MKY4"/>
<keyword evidence="4" id="KW-0808">Transferase</keyword>
<evidence type="ECO:0000259" key="10">
    <source>
        <dbReference type="Pfam" id="PF07730"/>
    </source>
</evidence>
<feature type="transmembrane region" description="Helical" evidence="9">
    <location>
        <begin position="81"/>
        <end position="105"/>
    </location>
</feature>
<gene>
    <name evidence="11" type="ORF">OVN18_12995</name>
</gene>
<keyword evidence="9" id="KW-1133">Transmembrane helix</keyword>
<accession>A0A9E8MKY4</accession>
<keyword evidence="7" id="KW-0067">ATP-binding</keyword>
<dbReference type="Gene3D" id="1.20.5.1930">
    <property type="match status" value="1"/>
</dbReference>
<proteinExistence type="predicted"/>
<keyword evidence="5" id="KW-0547">Nucleotide-binding</keyword>
<feature type="transmembrane region" description="Helical" evidence="9">
    <location>
        <begin position="149"/>
        <end position="171"/>
    </location>
</feature>
<feature type="transmembrane region" description="Helical" evidence="9">
    <location>
        <begin position="18"/>
        <end position="36"/>
    </location>
</feature>
<protein>
    <recommendedName>
        <fullName evidence="2">histidine kinase</fullName>
        <ecNumber evidence="2">2.7.13.3</ecNumber>
    </recommendedName>
</protein>
<keyword evidence="6 11" id="KW-0418">Kinase</keyword>
<evidence type="ECO:0000256" key="8">
    <source>
        <dbReference type="ARBA" id="ARBA00023012"/>
    </source>
</evidence>
<dbReference type="RefSeq" id="WP_267781188.1">
    <property type="nucleotide sequence ID" value="NZ_CP113089.1"/>
</dbReference>
<dbReference type="SUPFAM" id="SSF55874">
    <property type="entry name" value="ATPase domain of HSP90 chaperone/DNA topoisomerase II/histidine kinase"/>
    <property type="match status" value="1"/>
</dbReference>
<reference evidence="11" key="1">
    <citation type="submission" date="2022-11" db="EMBL/GenBank/DDBJ databases">
        <title>Description of Microcella daejonensis nov. sp, isolated from riverside soil.</title>
        <authorList>
            <person name="Molina K.M."/>
            <person name="Kim S.B."/>
        </authorList>
    </citation>
    <scope>NUCLEOTIDE SEQUENCE</scope>
    <source>
        <strain evidence="11">MMS21-STM12</strain>
    </source>
</reference>
<evidence type="ECO:0000256" key="1">
    <source>
        <dbReference type="ARBA" id="ARBA00000085"/>
    </source>
</evidence>
<dbReference type="Proteomes" id="UP001164706">
    <property type="component" value="Chromosome"/>
</dbReference>
<name>A0A9E8MKY4_9MICO</name>
<keyword evidence="12" id="KW-1185">Reference proteome</keyword>
<evidence type="ECO:0000256" key="6">
    <source>
        <dbReference type="ARBA" id="ARBA00022777"/>
    </source>
</evidence>
<dbReference type="KEGG" id="mdb:OVN18_12995"/>
<comment type="catalytic activity">
    <reaction evidence="1">
        <text>ATP + protein L-histidine = ADP + protein N-phospho-L-histidine.</text>
        <dbReference type="EC" id="2.7.13.3"/>
    </reaction>
</comment>
<evidence type="ECO:0000313" key="12">
    <source>
        <dbReference type="Proteomes" id="UP001164706"/>
    </source>
</evidence>
<dbReference type="PANTHER" id="PTHR24421">
    <property type="entry name" value="NITRATE/NITRITE SENSOR PROTEIN NARX-RELATED"/>
    <property type="match status" value="1"/>
</dbReference>
<dbReference type="PANTHER" id="PTHR24421:SF10">
    <property type="entry name" value="NITRATE_NITRITE SENSOR PROTEIN NARQ"/>
    <property type="match status" value="1"/>
</dbReference>
<dbReference type="GO" id="GO:0016020">
    <property type="term" value="C:membrane"/>
    <property type="evidence" value="ECO:0007669"/>
    <property type="project" value="InterPro"/>
</dbReference>
<keyword evidence="8" id="KW-0902">Two-component regulatory system</keyword>
<keyword evidence="3" id="KW-0597">Phosphoprotein</keyword>
<evidence type="ECO:0000256" key="5">
    <source>
        <dbReference type="ARBA" id="ARBA00022741"/>
    </source>
</evidence>
<dbReference type="Pfam" id="PF07730">
    <property type="entry name" value="HisKA_3"/>
    <property type="match status" value="1"/>
</dbReference>
<feature type="domain" description="Signal transduction histidine kinase subgroup 3 dimerisation and phosphoacceptor" evidence="10">
    <location>
        <begin position="202"/>
        <end position="268"/>
    </location>
</feature>
<evidence type="ECO:0000256" key="3">
    <source>
        <dbReference type="ARBA" id="ARBA00022553"/>
    </source>
</evidence>
<sequence>MTVTQSTAAPAVGTWSRVWRYLLAALIGAVTWAGVVATSDLGETGGGVVIEGVRSVILLTLDPLLGIVALALLPLRHRRPLLVAVVVTALTGVSSAAVGAALFAIVSMSTHRRWRPVVVCGAVWVAVSVLSDALLQYDAAAMDPAPESAWILVGLAVAVYAACVSTGFYIGARRDLLSSLRERAENAEREQSLRVSSARESERTRIAREMHDALAHRISLVSLHAGALAYRTDLDREQTAEAATIIQTNAQLALTELRQILGVLRTTAESPGVEPPQPTLASLPALLVDSEEAGVEVTLESTTLRDDADPDGGLALPGLSESLSRTAFRIIQEGLTNARKHAAGAPVTLSVEREDDRLLLMIRNPCDPASRYAAEASDARGGGDGLMGLRERAELAGGILTHEVDRGGRFVLRASLPWR</sequence>
<keyword evidence="9" id="KW-0812">Transmembrane</keyword>
<dbReference type="GO" id="GO:0000155">
    <property type="term" value="F:phosphorelay sensor kinase activity"/>
    <property type="evidence" value="ECO:0007669"/>
    <property type="project" value="InterPro"/>
</dbReference>
<evidence type="ECO:0000256" key="7">
    <source>
        <dbReference type="ARBA" id="ARBA00022840"/>
    </source>
</evidence>